<dbReference type="InterPro" id="IPR004378">
    <property type="entry name" value="F420H2_quin_Rdtase"/>
</dbReference>
<comment type="caution">
    <text evidence="1">The sequence shown here is derived from an EMBL/GenBank/DDBJ whole genome shotgun (WGS) entry which is preliminary data.</text>
</comment>
<dbReference type="GO" id="GO:0016491">
    <property type="term" value="F:oxidoreductase activity"/>
    <property type="evidence" value="ECO:0007669"/>
    <property type="project" value="InterPro"/>
</dbReference>
<evidence type="ECO:0000313" key="1">
    <source>
        <dbReference type="EMBL" id="HIZ38023.1"/>
    </source>
</evidence>
<dbReference type="SUPFAM" id="SSF50475">
    <property type="entry name" value="FMN-binding split barrel"/>
    <property type="match status" value="1"/>
</dbReference>
<accession>A0A9D2EHW2</accession>
<reference evidence="1" key="1">
    <citation type="journal article" date="2021" name="PeerJ">
        <title>Extensive microbial diversity within the chicken gut microbiome revealed by metagenomics and culture.</title>
        <authorList>
            <person name="Gilroy R."/>
            <person name="Ravi A."/>
            <person name="Getino M."/>
            <person name="Pursley I."/>
            <person name="Horton D.L."/>
            <person name="Alikhan N.F."/>
            <person name="Baker D."/>
            <person name="Gharbi K."/>
            <person name="Hall N."/>
            <person name="Watson M."/>
            <person name="Adriaenssens E.M."/>
            <person name="Foster-Nyarko E."/>
            <person name="Jarju S."/>
            <person name="Secka A."/>
            <person name="Antonio M."/>
            <person name="Oren A."/>
            <person name="Chaudhuri R.R."/>
            <person name="La Ragione R."/>
            <person name="Hildebrand F."/>
            <person name="Pallen M.J."/>
        </authorList>
    </citation>
    <scope>NUCLEOTIDE SEQUENCE</scope>
    <source>
        <strain evidence="1">ChiGjej4B4-7305</strain>
    </source>
</reference>
<protein>
    <submittedName>
        <fullName evidence="1">Nitroreductase family deazaflavin-dependent oxidoreductase</fullName>
    </submittedName>
</protein>
<dbReference type="InterPro" id="IPR012349">
    <property type="entry name" value="Split_barrel_FMN-bd"/>
</dbReference>
<name>A0A9D2EHW2_9MICO</name>
<organism evidence="1 2">
    <name type="scientific">Candidatus Ruania gallistercoris</name>
    <dbReference type="NCBI Taxonomy" id="2838746"/>
    <lineage>
        <taxon>Bacteria</taxon>
        <taxon>Bacillati</taxon>
        <taxon>Actinomycetota</taxon>
        <taxon>Actinomycetes</taxon>
        <taxon>Micrococcales</taxon>
        <taxon>Ruaniaceae</taxon>
        <taxon>Ruania</taxon>
    </lineage>
</organism>
<sequence length="145" mass="15883">MTPNTLMNAMPTAILRTPVVHRLMSGRYLLLTFTGRTTGRQYRTPVAYRRTGARLVLSTDSAWWRNLEAEPAVSVLLRGRQQAGIARRVTDPAEAATELGRLVQEVPGYRRAAGLSAQSGGGVSDDELLRAVTTERKVFTVAVES</sequence>
<dbReference type="EMBL" id="DXBY01000337">
    <property type="protein sequence ID" value="HIZ38023.1"/>
    <property type="molecule type" value="Genomic_DNA"/>
</dbReference>
<dbReference type="Pfam" id="PF04075">
    <property type="entry name" value="F420H2_quin_red"/>
    <property type="match status" value="1"/>
</dbReference>
<gene>
    <name evidence="1" type="ORF">H9815_19790</name>
</gene>
<dbReference type="Proteomes" id="UP000824037">
    <property type="component" value="Unassembled WGS sequence"/>
</dbReference>
<proteinExistence type="predicted"/>
<dbReference type="NCBIfam" id="TIGR00026">
    <property type="entry name" value="hi_GC_TIGR00026"/>
    <property type="match status" value="1"/>
</dbReference>
<evidence type="ECO:0000313" key="2">
    <source>
        <dbReference type="Proteomes" id="UP000824037"/>
    </source>
</evidence>
<reference evidence="1" key="2">
    <citation type="submission" date="2021-04" db="EMBL/GenBank/DDBJ databases">
        <authorList>
            <person name="Gilroy R."/>
        </authorList>
    </citation>
    <scope>NUCLEOTIDE SEQUENCE</scope>
    <source>
        <strain evidence="1">ChiGjej4B4-7305</strain>
    </source>
</reference>
<dbReference type="AlphaFoldDB" id="A0A9D2EHW2"/>
<dbReference type="Gene3D" id="2.30.110.10">
    <property type="entry name" value="Electron Transport, Fmn-binding Protein, Chain A"/>
    <property type="match status" value="1"/>
</dbReference>